<keyword evidence="7 9" id="KW-0472">Membrane</keyword>
<feature type="domain" description="Tripartite ATP-independent periplasmic transporters DctQ component" evidence="10">
    <location>
        <begin position="29"/>
        <end position="155"/>
    </location>
</feature>
<protein>
    <submittedName>
        <fullName evidence="11">C4-dicarboxylate ABC transporter permease</fullName>
    </submittedName>
</protein>
<evidence type="ECO:0000313" key="11">
    <source>
        <dbReference type="EMBL" id="VEN74403.1"/>
    </source>
</evidence>
<evidence type="ECO:0000256" key="1">
    <source>
        <dbReference type="ARBA" id="ARBA00004429"/>
    </source>
</evidence>
<keyword evidence="4" id="KW-0997">Cell inner membrane</keyword>
<evidence type="ECO:0000256" key="3">
    <source>
        <dbReference type="ARBA" id="ARBA00022475"/>
    </source>
</evidence>
<keyword evidence="2" id="KW-0813">Transport</keyword>
<evidence type="ECO:0000256" key="8">
    <source>
        <dbReference type="ARBA" id="ARBA00038436"/>
    </source>
</evidence>
<evidence type="ECO:0000256" key="9">
    <source>
        <dbReference type="SAM" id="Phobius"/>
    </source>
</evidence>
<sequence>MTFLLKIAGKIDAVSEVAGRLVSWLTLILVAVVFGDVVMRYLFNSSFVFIQELEWHLFGVIFLMGASYTLLKDGHVRVDIFYQKMGPRFRDWVNLLGTIFFLLPGCAMIIITSSGFVQSSWSVLECSPDPGGIPCRFLLKSAIPAGFFLLALQGVSLGIKSAAGIMGKEIGGEGKD</sequence>
<feature type="transmembrane region" description="Helical" evidence="9">
    <location>
        <begin position="21"/>
        <end position="43"/>
    </location>
</feature>
<keyword evidence="5 9" id="KW-0812">Transmembrane</keyword>
<name>A0A484HIV5_9BACT</name>
<evidence type="ECO:0000256" key="2">
    <source>
        <dbReference type="ARBA" id="ARBA00022448"/>
    </source>
</evidence>
<feature type="transmembrane region" description="Helical" evidence="9">
    <location>
        <begin position="137"/>
        <end position="159"/>
    </location>
</feature>
<proteinExistence type="inferred from homology"/>
<dbReference type="AlphaFoldDB" id="A0A484HIV5"/>
<dbReference type="EMBL" id="CAACVI010000023">
    <property type="protein sequence ID" value="VEN74403.1"/>
    <property type="molecule type" value="Genomic_DNA"/>
</dbReference>
<feature type="transmembrane region" description="Helical" evidence="9">
    <location>
        <begin position="55"/>
        <end position="71"/>
    </location>
</feature>
<keyword evidence="6 9" id="KW-1133">Transmembrane helix</keyword>
<accession>A0A484HIV5</accession>
<comment type="subcellular location">
    <subcellularLocation>
        <location evidence="1">Cell inner membrane</location>
        <topology evidence="1">Multi-pass membrane protein</topology>
    </subcellularLocation>
</comment>
<dbReference type="GO" id="GO:0005886">
    <property type="term" value="C:plasma membrane"/>
    <property type="evidence" value="ECO:0007669"/>
    <property type="project" value="UniProtKB-SubCell"/>
</dbReference>
<dbReference type="PANTHER" id="PTHR35011">
    <property type="entry name" value="2,3-DIKETO-L-GULONATE TRAP TRANSPORTER SMALL PERMEASE PROTEIN YIAM"/>
    <property type="match status" value="1"/>
</dbReference>
<evidence type="ECO:0000256" key="6">
    <source>
        <dbReference type="ARBA" id="ARBA00022989"/>
    </source>
</evidence>
<evidence type="ECO:0000256" key="5">
    <source>
        <dbReference type="ARBA" id="ARBA00022692"/>
    </source>
</evidence>
<comment type="similarity">
    <text evidence="8">Belongs to the TRAP transporter small permease family.</text>
</comment>
<reference evidence="11" key="1">
    <citation type="submission" date="2019-01" db="EMBL/GenBank/DDBJ databases">
        <authorList>
            <consortium name="Genoscope - CEA"/>
            <person name="William W."/>
        </authorList>
    </citation>
    <scope>NUCLEOTIDE SEQUENCE</scope>
    <source>
        <strain evidence="11">CR-1</strain>
    </source>
</reference>
<dbReference type="InterPro" id="IPR055348">
    <property type="entry name" value="DctQ"/>
</dbReference>
<dbReference type="PANTHER" id="PTHR35011:SF4">
    <property type="entry name" value="SLL1102 PROTEIN"/>
    <property type="match status" value="1"/>
</dbReference>
<evidence type="ECO:0000259" key="10">
    <source>
        <dbReference type="Pfam" id="PF04290"/>
    </source>
</evidence>
<dbReference type="InterPro" id="IPR007387">
    <property type="entry name" value="TRAP_DctQ"/>
</dbReference>
<evidence type="ECO:0000256" key="7">
    <source>
        <dbReference type="ARBA" id="ARBA00023136"/>
    </source>
</evidence>
<evidence type="ECO:0000256" key="4">
    <source>
        <dbReference type="ARBA" id="ARBA00022519"/>
    </source>
</evidence>
<keyword evidence="3" id="KW-1003">Cell membrane</keyword>
<gene>
    <name evidence="11" type="ORF">EPICR_30340</name>
</gene>
<dbReference type="Pfam" id="PF04290">
    <property type="entry name" value="DctQ"/>
    <property type="match status" value="1"/>
</dbReference>
<feature type="transmembrane region" description="Helical" evidence="9">
    <location>
        <begin position="92"/>
        <end position="117"/>
    </location>
</feature>
<organism evidence="11">
    <name type="scientific">uncultured Desulfobacteraceae bacterium</name>
    <dbReference type="NCBI Taxonomy" id="218296"/>
    <lineage>
        <taxon>Bacteria</taxon>
        <taxon>Pseudomonadati</taxon>
        <taxon>Thermodesulfobacteriota</taxon>
        <taxon>Desulfobacteria</taxon>
        <taxon>Desulfobacterales</taxon>
        <taxon>Desulfobacteraceae</taxon>
        <taxon>environmental samples</taxon>
    </lineage>
</organism>